<dbReference type="Gene3D" id="1.10.3430.10">
    <property type="entry name" value="Ammonium transporter AmtB like domains"/>
    <property type="match status" value="1"/>
</dbReference>
<evidence type="ECO:0000256" key="6">
    <source>
        <dbReference type="SAM" id="Phobius"/>
    </source>
</evidence>
<evidence type="ECO:0000256" key="5">
    <source>
        <dbReference type="ARBA" id="ARBA00023136"/>
    </source>
</evidence>
<feature type="transmembrane region" description="Helical" evidence="6">
    <location>
        <begin position="396"/>
        <end position="417"/>
    </location>
</feature>
<organism evidence="8 9">
    <name type="scientific">Patella caerulea</name>
    <name type="common">Rayed Mediterranean limpet</name>
    <dbReference type="NCBI Taxonomy" id="87958"/>
    <lineage>
        <taxon>Eukaryota</taxon>
        <taxon>Metazoa</taxon>
        <taxon>Spiralia</taxon>
        <taxon>Lophotrochozoa</taxon>
        <taxon>Mollusca</taxon>
        <taxon>Gastropoda</taxon>
        <taxon>Patellogastropoda</taxon>
        <taxon>Patelloidea</taxon>
        <taxon>Patellidae</taxon>
        <taxon>Patella</taxon>
    </lineage>
</organism>
<name>A0AAN8PJ45_PATCE</name>
<sequence length="463" mass="50305">MVVAKRFKLPIFILVAQLAFILIFAFLAEYDGTAQPKNTDTLSAPVPQYYPMFQDVHVMMFIGFGFLMTFLKRYGFSAVGINMLIAAFCLQWATIVRGFIHSDILGGEKFKVHITEMLSADFAAATVLISFGALLGKTSPLQLLIMATIEIIFAQINEYIGVHIFHAVDIGESMYVHVFGAYFGLAVARVLFNEEVESSNKEGSVYHSDIFAMIGTVFLWLYWPSFNGGAAEGDEQHRAVLNTYFSLAGCCIVTFAISGLLDKKGKFDMVHVQNATLAGGVAVGTCANMPMEPWGALVLGSVAAIISVIGYKYITPFLSSKLRLHDTCGVNNLHGMPGILAGIAGAVMAALATQEKYGESLSEVFPARAPEADNTTVVGAVTGQGRTAGSQGGYQAVALIVSLGIAIVGGLLTGLLLKIPFCDNVRERHALFEDEEHWHVPEEEVTFLDRNYEHVNKNVDTKM</sequence>
<feature type="transmembrane region" description="Helical" evidence="6">
    <location>
        <begin position="48"/>
        <end position="71"/>
    </location>
</feature>
<evidence type="ECO:0000313" key="9">
    <source>
        <dbReference type="Proteomes" id="UP001347796"/>
    </source>
</evidence>
<comment type="similarity">
    <text evidence="2">Belongs to the ammonium transporter (TC 2.A.49) family. Rh subfamily.</text>
</comment>
<feature type="domain" description="Ammonium transporter AmtB-like" evidence="7">
    <location>
        <begin position="19"/>
        <end position="419"/>
    </location>
</feature>
<dbReference type="InterPro" id="IPR024041">
    <property type="entry name" value="NH4_transpt_AmtB-like_dom"/>
</dbReference>
<dbReference type="PANTHER" id="PTHR11730:SF60">
    <property type="entry name" value="RH50, ISOFORM D"/>
    <property type="match status" value="1"/>
</dbReference>
<dbReference type="InterPro" id="IPR029020">
    <property type="entry name" value="Ammonium/urea_transptr"/>
</dbReference>
<keyword evidence="9" id="KW-1185">Reference proteome</keyword>
<protein>
    <recommendedName>
        <fullName evidence="7">Ammonium transporter AmtB-like domain-containing protein</fullName>
    </recommendedName>
</protein>
<evidence type="ECO:0000256" key="3">
    <source>
        <dbReference type="ARBA" id="ARBA00022692"/>
    </source>
</evidence>
<evidence type="ECO:0000256" key="2">
    <source>
        <dbReference type="ARBA" id="ARBA00011036"/>
    </source>
</evidence>
<comment type="caution">
    <text evidence="8">The sequence shown here is derived from an EMBL/GenBank/DDBJ whole genome shotgun (WGS) entry which is preliminary data.</text>
</comment>
<feature type="transmembrane region" description="Helical" evidence="6">
    <location>
        <begin position="294"/>
        <end position="314"/>
    </location>
</feature>
<dbReference type="InterPro" id="IPR002229">
    <property type="entry name" value="RhesusRHD"/>
</dbReference>
<keyword evidence="4 6" id="KW-1133">Transmembrane helix</keyword>
<proteinExistence type="inferred from homology"/>
<feature type="transmembrane region" description="Helical" evidence="6">
    <location>
        <begin position="143"/>
        <end position="168"/>
    </location>
</feature>
<comment type="subcellular location">
    <subcellularLocation>
        <location evidence="1">Membrane</location>
        <topology evidence="1">Multi-pass membrane protein</topology>
    </subcellularLocation>
</comment>
<dbReference type="AlphaFoldDB" id="A0AAN8PJ45"/>
<reference evidence="8 9" key="1">
    <citation type="submission" date="2024-01" db="EMBL/GenBank/DDBJ databases">
        <title>The genome of the rayed Mediterranean limpet Patella caerulea (Linnaeus, 1758).</title>
        <authorList>
            <person name="Anh-Thu Weber A."/>
            <person name="Halstead-Nussloch G."/>
        </authorList>
    </citation>
    <scope>NUCLEOTIDE SEQUENCE [LARGE SCALE GENOMIC DNA]</scope>
    <source>
        <strain evidence="8">AATW-2023a</strain>
        <tissue evidence="8">Whole specimen</tissue>
    </source>
</reference>
<feature type="transmembrane region" description="Helical" evidence="6">
    <location>
        <begin position="243"/>
        <end position="261"/>
    </location>
</feature>
<dbReference type="Proteomes" id="UP001347796">
    <property type="component" value="Unassembled WGS sequence"/>
</dbReference>
<dbReference type="SUPFAM" id="SSF111352">
    <property type="entry name" value="Ammonium transporter"/>
    <property type="match status" value="1"/>
</dbReference>
<evidence type="ECO:0000259" key="7">
    <source>
        <dbReference type="Pfam" id="PF00909"/>
    </source>
</evidence>
<keyword evidence="5 6" id="KW-0472">Membrane</keyword>
<evidence type="ECO:0000256" key="1">
    <source>
        <dbReference type="ARBA" id="ARBA00004141"/>
    </source>
</evidence>
<keyword evidence="3 6" id="KW-0812">Transmembrane</keyword>
<feature type="transmembrane region" description="Helical" evidence="6">
    <location>
        <begin position="174"/>
        <end position="192"/>
    </location>
</feature>
<dbReference type="EMBL" id="JAZGQO010000011">
    <property type="protein sequence ID" value="KAK6172886.1"/>
    <property type="molecule type" value="Genomic_DNA"/>
</dbReference>
<dbReference type="PRINTS" id="PR00342">
    <property type="entry name" value="RHESUSRHD"/>
</dbReference>
<dbReference type="FunFam" id="1.10.3430.10:FF:000012">
    <property type="entry name" value="Rh type C glycoprotein"/>
    <property type="match status" value="1"/>
</dbReference>
<feature type="transmembrane region" description="Helical" evidence="6">
    <location>
        <begin position="112"/>
        <end position="136"/>
    </location>
</feature>
<feature type="transmembrane region" description="Helical" evidence="6">
    <location>
        <begin position="7"/>
        <end position="28"/>
    </location>
</feature>
<feature type="transmembrane region" description="Helical" evidence="6">
    <location>
        <begin position="334"/>
        <end position="352"/>
    </location>
</feature>
<dbReference type="GO" id="GO:0008519">
    <property type="term" value="F:ammonium channel activity"/>
    <property type="evidence" value="ECO:0007669"/>
    <property type="project" value="InterPro"/>
</dbReference>
<dbReference type="GO" id="GO:0097272">
    <property type="term" value="P:ammonium homeostasis"/>
    <property type="evidence" value="ECO:0007669"/>
    <property type="project" value="TreeGrafter"/>
</dbReference>
<dbReference type="Pfam" id="PF00909">
    <property type="entry name" value="Ammonium_transp"/>
    <property type="match status" value="1"/>
</dbReference>
<evidence type="ECO:0000313" key="8">
    <source>
        <dbReference type="EMBL" id="KAK6172886.1"/>
    </source>
</evidence>
<feature type="transmembrane region" description="Helical" evidence="6">
    <location>
        <begin position="204"/>
        <end position="223"/>
    </location>
</feature>
<feature type="transmembrane region" description="Helical" evidence="6">
    <location>
        <begin position="78"/>
        <end position="100"/>
    </location>
</feature>
<accession>A0AAN8PJ45</accession>
<dbReference type="GO" id="GO:0005886">
    <property type="term" value="C:plasma membrane"/>
    <property type="evidence" value="ECO:0007669"/>
    <property type="project" value="InterPro"/>
</dbReference>
<gene>
    <name evidence="8" type="ORF">SNE40_016457</name>
</gene>
<dbReference type="PANTHER" id="PTHR11730">
    <property type="entry name" value="AMMONIUM TRANSPORTER"/>
    <property type="match status" value="1"/>
</dbReference>
<evidence type="ECO:0000256" key="4">
    <source>
        <dbReference type="ARBA" id="ARBA00022989"/>
    </source>
</evidence>